<reference evidence="5 6" key="1">
    <citation type="submission" date="2016-10" db="EMBL/GenBank/DDBJ databases">
        <authorList>
            <person name="de Groot N.N."/>
        </authorList>
    </citation>
    <scope>NUCLEOTIDE SEQUENCE [LARGE SCALE GENOMIC DNA]</scope>
    <source>
        <strain evidence="5 6">DSM 29439</strain>
    </source>
</reference>
<organism evidence="5 6">
    <name type="scientific">Aliiroseovarius sediminilitoris</name>
    <dbReference type="NCBI Taxonomy" id="1173584"/>
    <lineage>
        <taxon>Bacteria</taxon>
        <taxon>Pseudomonadati</taxon>
        <taxon>Pseudomonadota</taxon>
        <taxon>Alphaproteobacteria</taxon>
        <taxon>Rhodobacterales</taxon>
        <taxon>Paracoccaceae</taxon>
        <taxon>Aliiroseovarius</taxon>
    </lineage>
</organism>
<dbReference type="Pfam" id="PF00155">
    <property type="entry name" value="Aminotran_1_2"/>
    <property type="match status" value="1"/>
</dbReference>
<dbReference type="Proteomes" id="UP000199650">
    <property type="component" value="Unassembled WGS sequence"/>
</dbReference>
<dbReference type="GO" id="GO:0030170">
    <property type="term" value="F:pyridoxal phosphate binding"/>
    <property type="evidence" value="ECO:0007669"/>
    <property type="project" value="InterPro"/>
</dbReference>
<evidence type="ECO:0000256" key="3">
    <source>
        <dbReference type="ARBA" id="ARBA00022679"/>
    </source>
</evidence>
<dbReference type="InterPro" id="IPR050881">
    <property type="entry name" value="LL-DAP_aminotransferase"/>
</dbReference>
<evidence type="ECO:0000313" key="5">
    <source>
        <dbReference type="EMBL" id="SEV89916.1"/>
    </source>
</evidence>
<dbReference type="PANTHER" id="PTHR42832">
    <property type="entry name" value="AMINO ACID AMINOTRANSFERASE"/>
    <property type="match status" value="1"/>
</dbReference>
<gene>
    <name evidence="5" type="ORF">SAMN05444851_0188</name>
</gene>
<dbReference type="InterPro" id="IPR015421">
    <property type="entry name" value="PyrdxlP-dep_Trfase_major"/>
</dbReference>
<feature type="domain" description="Aminotransferase class I/classII large" evidence="4">
    <location>
        <begin position="30"/>
        <end position="381"/>
    </location>
</feature>
<comment type="cofactor">
    <cofactor evidence="1">
        <name>pyridoxal 5'-phosphate</name>
        <dbReference type="ChEBI" id="CHEBI:597326"/>
    </cofactor>
</comment>
<dbReference type="Gene3D" id="3.90.1150.10">
    <property type="entry name" value="Aspartate Aminotransferase, domain 1"/>
    <property type="match status" value="1"/>
</dbReference>
<dbReference type="InterPro" id="IPR015424">
    <property type="entry name" value="PyrdxlP-dep_Trfase"/>
</dbReference>
<evidence type="ECO:0000259" key="4">
    <source>
        <dbReference type="Pfam" id="PF00155"/>
    </source>
</evidence>
<dbReference type="GO" id="GO:0008483">
    <property type="term" value="F:transaminase activity"/>
    <property type="evidence" value="ECO:0007669"/>
    <property type="project" value="UniProtKB-KW"/>
</dbReference>
<dbReference type="InterPro" id="IPR015422">
    <property type="entry name" value="PyrdxlP-dep_Trfase_small"/>
</dbReference>
<dbReference type="PANTHER" id="PTHR42832:SF3">
    <property type="entry name" value="L-GLUTAMINE--4-(METHYLSULFANYL)-2-OXOBUTANOATE AMINOTRANSFERASE"/>
    <property type="match status" value="1"/>
</dbReference>
<dbReference type="AlphaFoldDB" id="A0A1I0MN38"/>
<keyword evidence="2 5" id="KW-0032">Aminotransferase</keyword>
<dbReference type="Gene3D" id="3.40.640.10">
    <property type="entry name" value="Type I PLP-dependent aspartate aminotransferase-like (Major domain)"/>
    <property type="match status" value="1"/>
</dbReference>
<accession>A0A1I0MN38</accession>
<evidence type="ECO:0000313" key="6">
    <source>
        <dbReference type="Proteomes" id="UP000199650"/>
    </source>
</evidence>
<dbReference type="OrthoDB" id="9813612at2"/>
<evidence type="ECO:0000256" key="2">
    <source>
        <dbReference type="ARBA" id="ARBA00022576"/>
    </source>
</evidence>
<proteinExistence type="predicted"/>
<dbReference type="SUPFAM" id="SSF53383">
    <property type="entry name" value="PLP-dependent transferases"/>
    <property type="match status" value="1"/>
</dbReference>
<dbReference type="RefSeq" id="WP_091427481.1">
    <property type="nucleotide sequence ID" value="NZ_FOJB01000001.1"/>
</dbReference>
<evidence type="ECO:0000256" key="1">
    <source>
        <dbReference type="ARBA" id="ARBA00001933"/>
    </source>
</evidence>
<dbReference type="EMBL" id="FOJB01000001">
    <property type="protein sequence ID" value="SEV89916.1"/>
    <property type="molecule type" value="Genomic_DNA"/>
</dbReference>
<dbReference type="STRING" id="1173584.SAMN05444851_0188"/>
<dbReference type="CDD" id="cd00609">
    <property type="entry name" value="AAT_like"/>
    <property type="match status" value="1"/>
</dbReference>
<dbReference type="InterPro" id="IPR004839">
    <property type="entry name" value="Aminotransferase_I/II_large"/>
</dbReference>
<name>A0A1I0MN38_9RHOB</name>
<keyword evidence="3 5" id="KW-0808">Transferase</keyword>
<protein>
    <submittedName>
        <fullName evidence="5">Aspartate/methionine/tyrosine aminotransferase</fullName>
    </submittedName>
</protein>
<keyword evidence="6" id="KW-1185">Reference proteome</keyword>
<sequence length="394" mass="43606">MTFPERYSSLPEYAFPRLRSLLDAHRPGGEVMDMTIGEPKHPFPEWVPQVIAQHVQEFGKYPPNDGSTELLQSISDWLRRRYGVQIDPATQVMALNGTREGLFNALLALCPERTARGERPVVLIPNPFYQVYAVAAATVGADAVFLPTSAATGFLPDYSQLSPDILNRTEIAYICSPTNPQGAVADRDYWANLIALAEKYDFQIFADECYSEIYRDTPPPGALEVAREGGADTDRVVVFHSLSKRSNLPGLRSGFVAGGPESIHRVRQLRAYAGAPLPLPLQRVAERAWADEAHVADNRALYQEKYALADEVFAGVEDYQGPEAGFFLWLPVEDGEAAAMKLWTETGVRVLPGAYLSRDVSNQNPGKGYIRVAMVAPKQEMQSGLIKIRDCLFT</sequence>